<comment type="subunit">
    <text evidence="7">Forms oligomers.</text>
</comment>
<dbReference type="InterPro" id="IPR035642">
    <property type="entry name" value="MraZ_N"/>
</dbReference>
<dbReference type="InterPro" id="IPR037914">
    <property type="entry name" value="SpoVT-AbrB_sf"/>
</dbReference>
<dbReference type="InterPro" id="IPR003444">
    <property type="entry name" value="MraZ"/>
</dbReference>
<dbReference type="GO" id="GO:0000976">
    <property type="term" value="F:transcription cis-regulatory region binding"/>
    <property type="evidence" value="ECO:0007669"/>
    <property type="project" value="TreeGrafter"/>
</dbReference>
<reference evidence="9 10" key="1">
    <citation type="journal article" date="2016" name="Nat. Commun.">
        <title>Thousands of microbial genomes shed light on interconnected biogeochemical processes in an aquifer system.</title>
        <authorList>
            <person name="Anantharaman K."/>
            <person name="Brown C.T."/>
            <person name="Hug L.A."/>
            <person name="Sharon I."/>
            <person name="Castelle C.J."/>
            <person name="Probst A.J."/>
            <person name="Thomas B.C."/>
            <person name="Singh A."/>
            <person name="Wilkins M.J."/>
            <person name="Karaoz U."/>
            <person name="Brodie E.L."/>
            <person name="Williams K.H."/>
            <person name="Hubbard S.S."/>
            <person name="Banfield J.F."/>
        </authorList>
    </citation>
    <scope>NUCLEOTIDE SEQUENCE [LARGE SCALE GENOMIC DNA]</scope>
</reference>
<evidence type="ECO:0000256" key="3">
    <source>
        <dbReference type="ARBA" id="ARBA00022737"/>
    </source>
</evidence>
<accession>A0A1F7WT59</accession>
<sequence length="147" mass="16961">MLIGQYETKISPKRRIAVPNKLRRNLGKKFIIARWYEGCLVLVGEDGWEKLMGRLTANMGHVTQTVRDTDRFILGSAFEVTPDPQGRVVIPEILSKYAHIKNDVIFLGLGDRAEIWDKTLWRKREEHVTANSVKLMEEMAKEDRPRG</sequence>
<dbReference type="InterPro" id="IPR035644">
    <property type="entry name" value="MraZ_C"/>
</dbReference>
<dbReference type="GO" id="GO:0009295">
    <property type="term" value="C:nucleoid"/>
    <property type="evidence" value="ECO:0007669"/>
    <property type="project" value="UniProtKB-SubCell"/>
</dbReference>
<evidence type="ECO:0000313" key="10">
    <source>
        <dbReference type="Proteomes" id="UP000178812"/>
    </source>
</evidence>
<comment type="subcellular location">
    <subcellularLocation>
        <location evidence="7">Cytoplasm</location>
        <location evidence="7">Nucleoid</location>
    </subcellularLocation>
</comment>
<dbReference type="GO" id="GO:0003700">
    <property type="term" value="F:DNA-binding transcription factor activity"/>
    <property type="evidence" value="ECO:0007669"/>
    <property type="project" value="UniProtKB-UniRule"/>
</dbReference>
<organism evidence="9 10">
    <name type="scientific">Candidatus Woesebacteria bacterium GWB1_43_5</name>
    <dbReference type="NCBI Taxonomy" id="1802474"/>
    <lineage>
        <taxon>Bacteria</taxon>
        <taxon>Candidatus Woeseibacteriota</taxon>
    </lineage>
</organism>
<evidence type="ECO:0000256" key="2">
    <source>
        <dbReference type="ARBA" id="ARBA00022490"/>
    </source>
</evidence>
<evidence type="ECO:0000256" key="4">
    <source>
        <dbReference type="ARBA" id="ARBA00023015"/>
    </source>
</evidence>
<evidence type="ECO:0000256" key="6">
    <source>
        <dbReference type="ARBA" id="ARBA00023163"/>
    </source>
</evidence>
<dbReference type="EMBL" id="MGFM01000012">
    <property type="protein sequence ID" value="OGM05930.1"/>
    <property type="molecule type" value="Genomic_DNA"/>
</dbReference>
<dbReference type="InterPro" id="IPR007159">
    <property type="entry name" value="SpoVT-AbrB_dom"/>
</dbReference>
<evidence type="ECO:0000256" key="1">
    <source>
        <dbReference type="ARBA" id="ARBA00013860"/>
    </source>
</evidence>
<evidence type="ECO:0000313" key="9">
    <source>
        <dbReference type="EMBL" id="OGM05930.1"/>
    </source>
</evidence>
<comment type="similarity">
    <text evidence="7">Belongs to the MraZ family.</text>
</comment>
<dbReference type="GO" id="GO:0005737">
    <property type="term" value="C:cytoplasm"/>
    <property type="evidence" value="ECO:0007669"/>
    <property type="project" value="UniProtKB-UniRule"/>
</dbReference>
<dbReference type="AlphaFoldDB" id="A0A1F7WT59"/>
<dbReference type="CDD" id="cd16321">
    <property type="entry name" value="MraZ_C"/>
    <property type="match status" value="1"/>
</dbReference>
<dbReference type="PROSITE" id="PS51740">
    <property type="entry name" value="SPOVT_ABRB"/>
    <property type="match status" value="2"/>
</dbReference>
<name>A0A1F7WT59_9BACT</name>
<feature type="domain" description="SpoVT-AbrB" evidence="8">
    <location>
        <begin position="5"/>
        <end position="47"/>
    </location>
</feature>
<keyword evidence="6 7" id="KW-0804">Transcription</keyword>
<comment type="caution">
    <text evidence="9">The sequence shown here is derived from an EMBL/GenBank/DDBJ whole genome shotgun (WGS) entry which is preliminary data.</text>
</comment>
<dbReference type="Gene3D" id="3.40.1550.20">
    <property type="entry name" value="Transcriptional regulator MraZ domain"/>
    <property type="match status" value="1"/>
</dbReference>
<keyword evidence="3" id="KW-0677">Repeat</keyword>
<keyword evidence="5 7" id="KW-0238">DNA-binding</keyword>
<dbReference type="CDD" id="cd16320">
    <property type="entry name" value="MraZ_N"/>
    <property type="match status" value="1"/>
</dbReference>
<keyword evidence="2 7" id="KW-0963">Cytoplasm</keyword>
<dbReference type="PANTHER" id="PTHR34701">
    <property type="entry name" value="TRANSCRIPTIONAL REGULATOR MRAZ"/>
    <property type="match status" value="1"/>
</dbReference>
<dbReference type="SUPFAM" id="SSF89447">
    <property type="entry name" value="AbrB/MazE/MraZ-like"/>
    <property type="match status" value="1"/>
</dbReference>
<dbReference type="Pfam" id="PF02381">
    <property type="entry name" value="MraZ"/>
    <property type="match status" value="2"/>
</dbReference>
<dbReference type="InterPro" id="IPR038619">
    <property type="entry name" value="MraZ_sf"/>
</dbReference>
<dbReference type="Proteomes" id="UP000178812">
    <property type="component" value="Unassembled WGS sequence"/>
</dbReference>
<proteinExistence type="inferred from homology"/>
<feature type="domain" description="SpoVT-AbrB" evidence="8">
    <location>
        <begin position="77"/>
        <end position="120"/>
    </location>
</feature>
<gene>
    <name evidence="7" type="primary">mraZ</name>
    <name evidence="9" type="ORF">A2125_00355</name>
</gene>
<dbReference type="PANTHER" id="PTHR34701:SF1">
    <property type="entry name" value="TRANSCRIPTIONAL REGULATOR MRAZ"/>
    <property type="match status" value="1"/>
</dbReference>
<dbReference type="InterPro" id="IPR020603">
    <property type="entry name" value="MraZ_dom"/>
</dbReference>
<evidence type="ECO:0000259" key="8">
    <source>
        <dbReference type="PROSITE" id="PS51740"/>
    </source>
</evidence>
<keyword evidence="4 7" id="KW-0805">Transcription regulation</keyword>
<evidence type="ECO:0000256" key="5">
    <source>
        <dbReference type="ARBA" id="ARBA00023125"/>
    </source>
</evidence>
<dbReference type="GO" id="GO:2000143">
    <property type="term" value="P:negative regulation of DNA-templated transcription initiation"/>
    <property type="evidence" value="ECO:0007669"/>
    <property type="project" value="TreeGrafter"/>
</dbReference>
<dbReference type="HAMAP" id="MF_01008">
    <property type="entry name" value="MraZ"/>
    <property type="match status" value="1"/>
</dbReference>
<protein>
    <recommendedName>
        <fullName evidence="1 7">Transcriptional regulator MraZ</fullName>
    </recommendedName>
</protein>
<evidence type="ECO:0000256" key="7">
    <source>
        <dbReference type="HAMAP-Rule" id="MF_01008"/>
    </source>
</evidence>